<dbReference type="InterPro" id="IPR025927">
    <property type="entry name" value="Znf_KANL2-like"/>
</dbReference>
<sequence>MKRSHPDGSENDSAVTATRALARDAHVARVAPSPGGSSVVRRAAAELAIDTEDELSDEELRDEDVAALEEEEEEEEDAKDDARRGGNGGAGGEAFADAPDTVPQEELIRRRLGRMKELHSLYNAQYWRLLEDLRRRHYRYTLRNGHGGKKEDASAEAAEREREGLPSQCDSEGCDRKPLPLSRHCLDHILLDPKQQLYVKGVDGEEDCGPVLWTEDESGGEAGGVAKAEATPA</sequence>
<keyword evidence="9" id="KW-0539">Nucleus</keyword>
<dbReference type="InterPro" id="IPR026316">
    <property type="entry name" value="NSL2"/>
</dbReference>
<dbReference type="GO" id="GO:0005634">
    <property type="term" value="C:nucleus"/>
    <property type="evidence" value="ECO:0007669"/>
    <property type="project" value="UniProtKB-SubCell"/>
</dbReference>
<feature type="compositionally biased region" description="Low complexity" evidence="14">
    <location>
        <begin position="224"/>
        <end position="233"/>
    </location>
</feature>
<dbReference type="PANTHER" id="PTHR13453">
    <property type="entry name" value="KAT8 REGULATORY NSL COMPLEX SUBUNIT 2"/>
    <property type="match status" value="1"/>
</dbReference>
<evidence type="ECO:0000256" key="12">
    <source>
        <dbReference type="ARBA" id="ARBA00093359"/>
    </source>
</evidence>
<dbReference type="RefSeq" id="XP_003059316.1">
    <property type="nucleotide sequence ID" value="XM_003059270.1"/>
</dbReference>
<name>C1MV54_MICPC</name>
<keyword evidence="6" id="KW-0832">Ubl conjugation</keyword>
<evidence type="ECO:0000256" key="1">
    <source>
        <dbReference type="ARBA" id="ARBA00004123"/>
    </source>
</evidence>
<evidence type="ECO:0000256" key="4">
    <source>
        <dbReference type="ARBA" id="ARBA00022499"/>
    </source>
</evidence>
<evidence type="ECO:0000256" key="11">
    <source>
        <dbReference type="ARBA" id="ARBA00033378"/>
    </source>
</evidence>
<dbReference type="Pfam" id="PF13891">
    <property type="entry name" value="zf-C3HC3H_KANSL2"/>
    <property type="match status" value="1"/>
</dbReference>
<keyword evidence="8" id="KW-0496">Mitochondrion</keyword>
<evidence type="ECO:0000256" key="9">
    <source>
        <dbReference type="ARBA" id="ARBA00023242"/>
    </source>
</evidence>
<dbReference type="PANTHER" id="PTHR13453:SF1">
    <property type="entry name" value="KAT8 REGULATORY NSL COMPLEX SUBUNIT 2"/>
    <property type="match status" value="1"/>
</dbReference>
<evidence type="ECO:0000256" key="5">
    <source>
        <dbReference type="ARBA" id="ARBA00022553"/>
    </source>
</evidence>
<feature type="compositionally biased region" description="Acidic residues" evidence="14">
    <location>
        <begin position="209"/>
        <end position="219"/>
    </location>
</feature>
<dbReference type="GO" id="GO:0044545">
    <property type="term" value="C:NSL complex"/>
    <property type="evidence" value="ECO:0007669"/>
    <property type="project" value="TreeGrafter"/>
</dbReference>
<feature type="region of interest" description="Disordered" evidence="14">
    <location>
        <begin position="143"/>
        <end position="174"/>
    </location>
</feature>
<dbReference type="GO" id="GO:0005739">
    <property type="term" value="C:mitochondrion"/>
    <property type="evidence" value="ECO:0007669"/>
    <property type="project" value="UniProtKB-SubCell"/>
</dbReference>
<protein>
    <recommendedName>
        <fullName evidence="3">KAT8 regulatory NSL complex subunit 2</fullName>
    </recommendedName>
    <alternativeName>
        <fullName evidence="11">NSL complex protein NSL2</fullName>
    </alternativeName>
    <alternativeName>
        <fullName evidence="10">Non-specific lethal 2 homolog</fullName>
    </alternativeName>
</protein>
<dbReference type="EMBL" id="GG663740">
    <property type="protein sequence ID" value="EEH56448.1"/>
    <property type="molecule type" value="Genomic_DNA"/>
</dbReference>
<evidence type="ECO:0000256" key="10">
    <source>
        <dbReference type="ARBA" id="ARBA00032947"/>
    </source>
</evidence>
<dbReference type="KEGG" id="mpp:MICPUCDRAFT_40350"/>
<gene>
    <name evidence="16" type="ORF">MICPUCDRAFT_40350</name>
</gene>
<comment type="function">
    <text evidence="12">Non-catalytic component of the NSL histone acetyltransferase complex, a multiprotein complex that mediates histone H4 acetylation at 'Lys-5'- and 'Lys-8' (H4K5ac and H4K8ac) at transcription start sites and promotes transcription initiation. Required for NSL complex stability and for transcription of intraciliary transport genes in both ciliated and non-ciliated cells by regulating histone H4 acetylation at 'Lys-5'- and 'Lys-12' (H4K5ac and H4K12ac). This is necessary for cilium assembly in ciliated cells and for organization of the microtubule cytoskeleton in non-ciliated cells. Required within the NSL complex to maintain nuclear architecture stability by promoting KAT8-mediated acetylation of lamin LMNA.</text>
</comment>
<evidence type="ECO:0000313" key="16">
    <source>
        <dbReference type="EMBL" id="EEH56448.1"/>
    </source>
</evidence>
<evidence type="ECO:0000313" key="17">
    <source>
        <dbReference type="Proteomes" id="UP000001876"/>
    </source>
</evidence>
<feature type="region of interest" description="Disordered" evidence="14">
    <location>
        <begin position="209"/>
        <end position="233"/>
    </location>
</feature>
<feature type="region of interest" description="Disordered" evidence="14">
    <location>
        <begin position="1"/>
        <end position="20"/>
    </location>
</feature>
<evidence type="ECO:0000256" key="3">
    <source>
        <dbReference type="ARBA" id="ARBA00015508"/>
    </source>
</evidence>
<dbReference type="AlphaFoldDB" id="C1MV54"/>
<feature type="region of interest" description="Disordered" evidence="14">
    <location>
        <begin position="25"/>
        <end position="103"/>
    </location>
</feature>
<accession>C1MV54</accession>
<comment type="subunit">
    <text evidence="13">Component of the NSL complex at least composed of KAT8/MOF, KANSL1, KANSL2, KANSL3, MCRS1, PHF20, OGT1/OGT, WDR5 and HCFC1.</text>
</comment>
<dbReference type="Proteomes" id="UP000001876">
    <property type="component" value="Unassembled WGS sequence"/>
</dbReference>
<comment type="subcellular location">
    <subcellularLocation>
        <location evidence="2">Mitochondrion</location>
    </subcellularLocation>
    <subcellularLocation>
        <location evidence="1">Nucleus</location>
    </subcellularLocation>
</comment>
<evidence type="ECO:0000256" key="8">
    <source>
        <dbReference type="ARBA" id="ARBA00023128"/>
    </source>
</evidence>
<dbReference type="GeneID" id="9684756"/>
<feature type="compositionally biased region" description="Acidic residues" evidence="14">
    <location>
        <begin position="49"/>
        <end position="79"/>
    </location>
</feature>
<dbReference type="STRING" id="564608.C1MV54"/>
<keyword evidence="4" id="KW-1017">Isopeptide bond</keyword>
<dbReference type="GO" id="GO:0006325">
    <property type="term" value="P:chromatin organization"/>
    <property type="evidence" value="ECO:0007669"/>
    <property type="project" value="UniProtKB-KW"/>
</dbReference>
<evidence type="ECO:0000259" key="15">
    <source>
        <dbReference type="Pfam" id="PF13891"/>
    </source>
</evidence>
<reference evidence="16 17" key="1">
    <citation type="journal article" date="2009" name="Science">
        <title>Green evolution and dynamic adaptations revealed by genomes of the marine picoeukaryotes Micromonas.</title>
        <authorList>
            <person name="Worden A.Z."/>
            <person name="Lee J.H."/>
            <person name="Mock T."/>
            <person name="Rouze P."/>
            <person name="Simmons M.P."/>
            <person name="Aerts A.L."/>
            <person name="Allen A.E."/>
            <person name="Cuvelier M.L."/>
            <person name="Derelle E."/>
            <person name="Everett M.V."/>
            <person name="Foulon E."/>
            <person name="Grimwood J."/>
            <person name="Gundlach H."/>
            <person name="Henrissat B."/>
            <person name="Napoli C."/>
            <person name="McDonald S.M."/>
            <person name="Parker M.S."/>
            <person name="Rombauts S."/>
            <person name="Salamov A."/>
            <person name="Von Dassow P."/>
            <person name="Badger J.H."/>
            <person name="Coutinho P.M."/>
            <person name="Demir E."/>
            <person name="Dubchak I."/>
            <person name="Gentemann C."/>
            <person name="Eikrem W."/>
            <person name="Gready J.E."/>
            <person name="John U."/>
            <person name="Lanier W."/>
            <person name="Lindquist E.A."/>
            <person name="Lucas S."/>
            <person name="Mayer K.F."/>
            <person name="Moreau H."/>
            <person name="Not F."/>
            <person name="Otillar R."/>
            <person name="Panaud O."/>
            <person name="Pangilinan J."/>
            <person name="Paulsen I."/>
            <person name="Piegu B."/>
            <person name="Poliakov A."/>
            <person name="Robbens S."/>
            <person name="Schmutz J."/>
            <person name="Toulza E."/>
            <person name="Wyss T."/>
            <person name="Zelensky A."/>
            <person name="Zhou K."/>
            <person name="Armbrust E.V."/>
            <person name="Bhattacharya D."/>
            <person name="Goodenough U.W."/>
            <person name="Van de Peer Y."/>
            <person name="Grigoriev I.V."/>
        </authorList>
    </citation>
    <scope>NUCLEOTIDE SEQUENCE [LARGE SCALE GENOMIC DNA]</scope>
    <source>
        <strain evidence="16 17">CCMP1545</strain>
    </source>
</reference>
<evidence type="ECO:0000256" key="14">
    <source>
        <dbReference type="SAM" id="MobiDB-lite"/>
    </source>
</evidence>
<evidence type="ECO:0000256" key="7">
    <source>
        <dbReference type="ARBA" id="ARBA00022853"/>
    </source>
</evidence>
<evidence type="ECO:0000256" key="6">
    <source>
        <dbReference type="ARBA" id="ARBA00022843"/>
    </source>
</evidence>
<keyword evidence="7" id="KW-0156">Chromatin regulator</keyword>
<proteinExistence type="predicted"/>
<feature type="domain" description="KANL2-like probable zinc-finger" evidence="15">
    <location>
        <begin position="169"/>
        <end position="199"/>
    </location>
</feature>
<keyword evidence="17" id="KW-1185">Reference proteome</keyword>
<feature type="compositionally biased region" description="Basic and acidic residues" evidence="14">
    <location>
        <begin position="148"/>
        <end position="164"/>
    </location>
</feature>
<keyword evidence="5" id="KW-0597">Phosphoprotein</keyword>
<dbReference type="OrthoDB" id="2021034at2759"/>
<evidence type="ECO:0000256" key="2">
    <source>
        <dbReference type="ARBA" id="ARBA00004173"/>
    </source>
</evidence>
<organism evidence="17">
    <name type="scientific">Micromonas pusilla (strain CCMP1545)</name>
    <name type="common">Picoplanktonic green alga</name>
    <dbReference type="NCBI Taxonomy" id="564608"/>
    <lineage>
        <taxon>Eukaryota</taxon>
        <taxon>Viridiplantae</taxon>
        <taxon>Chlorophyta</taxon>
        <taxon>Mamiellophyceae</taxon>
        <taxon>Mamiellales</taxon>
        <taxon>Mamiellaceae</taxon>
        <taxon>Micromonas</taxon>
    </lineage>
</organism>
<dbReference type="eggNOG" id="ENOG502RXKY">
    <property type="taxonomic scope" value="Eukaryota"/>
</dbReference>
<evidence type="ECO:0000256" key="13">
    <source>
        <dbReference type="ARBA" id="ARBA00093543"/>
    </source>
</evidence>
<dbReference type="OMA" id="RRHYRYT"/>